<dbReference type="GO" id="GO:0004806">
    <property type="term" value="F:triacylglycerol lipase activity"/>
    <property type="evidence" value="ECO:0007669"/>
    <property type="project" value="TreeGrafter"/>
</dbReference>
<dbReference type="OrthoDB" id="197155at2759"/>
<keyword evidence="2 3" id="KW-0442">Lipid degradation</keyword>
<feature type="compositionally biased region" description="Polar residues" evidence="4">
    <location>
        <begin position="80"/>
        <end position="91"/>
    </location>
</feature>
<dbReference type="InParanoid" id="D8TKZ8"/>
<evidence type="ECO:0000256" key="1">
    <source>
        <dbReference type="ARBA" id="ARBA00023098"/>
    </source>
</evidence>
<feature type="region of interest" description="Disordered" evidence="4">
    <location>
        <begin position="356"/>
        <end position="377"/>
    </location>
</feature>
<dbReference type="InterPro" id="IPR002641">
    <property type="entry name" value="PNPLA_dom"/>
</dbReference>
<name>D8TKZ8_VOLCA</name>
<feature type="active site" description="Proton acceptor" evidence="2">
    <location>
        <position position="236"/>
    </location>
</feature>
<feature type="compositionally biased region" description="Low complexity" evidence="4">
    <location>
        <begin position="64"/>
        <end position="79"/>
    </location>
</feature>
<feature type="active site" description="Nucleophile" evidence="2">
    <location>
        <position position="120"/>
    </location>
</feature>
<dbReference type="GO" id="GO:0055088">
    <property type="term" value="P:lipid homeostasis"/>
    <property type="evidence" value="ECO:0007669"/>
    <property type="project" value="TreeGrafter"/>
</dbReference>
<proteinExistence type="inferred from homology"/>
<dbReference type="AlphaFoldDB" id="D8TKZ8"/>
<keyword evidence="2 3" id="KW-0378">Hydrolase</keyword>
<protein>
    <recommendedName>
        <fullName evidence="3">Patatin</fullName>
        <ecNumber evidence="3">3.1.1.-</ecNumber>
    </recommendedName>
</protein>
<evidence type="ECO:0000313" key="8">
    <source>
        <dbReference type="Proteomes" id="UP000001058"/>
    </source>
</evidence>
<feature type="transmembrane region" description="Helical" evidence="5">
    <location>
        <begin position="12"/>
        <end position="30"/>
    </location>
</feature>
<feature type="short sequence motif" description="GXSXG" evidence="2">
    <location>
        <begin position="118"/>
        <end position="122"/>
    </location>
</feature>
<gene>
    <name evidence="7" type="ORF">VOLCADRAFT_103286</name>
</gene>
<evidence type="ECO:0000256" key="3">
    <source>
        <dbReference type="RuleBase" id="RU361262"/>
    </source>
</evidence>
<reference evidence="7 8" key="1">
    <citation type="journal article" date="2010" name="Science">
        <title>Genomic analysis of organismal complexity in the multicellular green alga Volvox carteri.</title>
        <authorList>
            <person name="Prochnik S.E."/>
            <person name="Umen J."/>
            <person name="Nedelcu A.M."/>
            <person name="Hallmann A."/>
            <person name="Miller S.M."/>
            <person name="Nishii I."/>
            <person name="Ferris P."/>
            <person name="Kuo A."/>
            <person name="Mitros T."/>
            <person name="Fritz-Laylin L.K."/>
            <person name="Hellsten U."/>
            <person name="Chapman J."/>
            <person name="Simakov O."/>
            <person name="Rensing S.A."/>
            <person name="Terry A."/>
            <person name="Pangilinan J."/>
            <person name="Kapitonov V."/>
            <person name="Jurka J."/>
            <person name="Salamov A."/>
            <person name="Shapiro H."/>
            <person name="Schmutz J."/>
            <person name="Grimwood J."/>
            <person name="Lindquist E."/>
            <person name="Lucas S."/>
            <person name="Grigoriev I.V."/>
            <person name="Schmitt R."/>
            <person name="Kirk D."/>
            <person name="Rokhsar D.S."/>
        </authorList>
    </citation>
    <scope>NUCLEOTIDE SEQUENCE [LARGE SCALE GENOMIC DNA]</scope>
    <source>
        <strain evidence="8">f. Nagariensis / Eve</strain>
    </source>
</reference>
<feature type="compositionally biased region" description="Low complexity" evidence="4">
    <location>
        <begin position="92"/>
        <end position="102"/>
    </location>
</feature>
<evidence type="ECO:0000256" key="4">
    <source>
        <dbReference type="SAM" id="MobiDB-lite"/>
    </source>
</evidence>
<evidence type="ECO:0000313" key="7">
    <source>
        <dbReference type="EMBL" id="EFJ51786.1"/>
    </source>
</evidence>
<dbReference type="InterPro" id="IPR016035">
    <property type="entry name" value="Acyl_Trfase/lysoPLipase"/>
</dbReference>
<feature type="short sequence motif" description="DGA/G" evidence="2">
    <location>
        <begin position="236"/>
        <end position="238"/>
    </location>
</feature>
<dbReference type="EMBL" id="GL378326">
    <property type="protein sequence ID" value="EFJ51786.1"/>
    <property type="molecule type" value="Genomic_DNA"/>
</dbReference>
<keyword evidence="5" id="KW-1133">Transmembrane helix</keyword>
<dbReference type="GO" id="GO:0019433">
    <property type="term" value="P:triglyceride catabolic process"/>
    <property type="evidence" value="ECO:0007669"/>
    <property type="project" value="TreeGrafter"/>
</dbReference>
<organism evidence="8">
    <name type="scientific">Volvox carteri f. nagariensis</name>
    <dbReference type="NCBI Taxonomy" id="3068"/>
    <lineage>
        <taxon>Eukaryota</taxon>
        <taxon>Viridiplantae</taxon>
        <taxon>Chlorophyta</taxon>
        <taxon>core chlorophytes</taxon>
        <taxon>Chlorophyceae</taxon>
        <taxon>CS clade</taxon>
        <taxon>Chlamydomonadales</taxon>
        <taxon>Volvocaceae</taxon>
        <taxon>Volvox</taxon>
    </lineage>
</organism>
<dbReference type="Proteomes" id="UP000001058">
    <property type="component" value="Unassembled WGS sequence"/>
</dbReference>
<evidence type="ECO:0000259" key="6">
    <source>
        <dbReference type="PROSITE" id="PS51635"/>
    </source>
</evidence>
<accession>D8TKZ8</accession>
<keyword evidence="1 2" id="KW-0443">Lipid metabolism</keyword>
<dbReference type="Gene3D" id="3.40.1090.10">
    <property type="entry name" value="Cytosolic phospholipase A2 catalytic domain"/>
    <property type="match status" value="2"/>
</dbReference>
<keyword evidence="5" id="KW-0472">Membrane</keyword>
<comment type="function">
    <text evidence="3">Lipolytic acyl hydrolase (LAH).</text>
</comment>
<comment type="caution">
    <text evidence="2">Lacks conserved residue(s) required for the propagation of feature annotation.</text>
</comment>
<evidence type="ECO:0000256" key="2">
    <source>
        <dbReference type="PROSITE-ProRule" id="PRU01161"/>
    </source>
</evidence>
<dbReference type="GeneID" id="9620021"/>
<feature type="domain" description="PNPLA" evidence="6">
    <location>
        <begin position="17"/>
        <end position="249"/>
    </location>
</feature>
<feature type="compositionally biased region" description="Pro residues" evidence="4">
    <location>
        <begin position="103"/>
        <end position="113"/>
    </location>
</feature>
<dbReference type="GO" id="GO:0016020">
    <property type="term" value="C:membrane"/>
    <property type="evidence" value="ECO:0007669"/>
    <property type="project" value="TreeGrafter"/>
</dbReference>
<dbReference type="PANTHER" id="PTHR12406">
    <property type="entry name" value="CALCIUM-INDEPENDENT PHOSPHOLIPASE A2 IPLA2 -RELATED"/>
    <property type="match status" value="1"/>
</dbReference>
<dbReference type="EC" id="3.1.1.-" evidence="3"/>
<dbReference type="GO" id="GO:0005737">
    <property type="term" value="C:cytoplasm"/>
    <property type="evidence" value="ECO:0007669"/>
    <property type="project" value="TreeGrafter"/>
</dbReference>
<dbReference type="GO" id="GO:0005811">
    <property type="term" value="C:lipid droplet"/>
    <property type="evidence" value="ECO:0007669"/>
    <property type="project" value="TreeGrafter"/>
</dbReference>
<sequence length="393" mass="41969">MTRDVTCHSRPVRSLAITFSGGGFLLPYFIGVADTLLQLGVLRIGNTATTYLESVPSPNPDSNPGPGSSSDGDPNHSPHTNPGSEPSKNTNPTTDQSLSPSPLLSPPLSPTRPTPLAGSSAGSLIAVSLACGLTPTRILDSFLDSVHDCRTNGSYRRLEEVLLRQLQASLPADAAERCAGVATVSVTHLFPRPRTRRVSSFASREDLIRALMASCHIPTYFNGDVTTTFRGKRTVDGGVTELLPTPVASHAFLLKVCCFPRQQVARLPIFNRARALHQLDLGISPDAFGPWPYNFRYMLAAALHPRSYRFIRVLLEAGRNDAGRWAVAAGIAEPNQLSGLTPLQLPAVLLQQPVQQPPDVGPGAGASADATWTPEAGETPLPKFITAQVHKGI</sequence>
<dbReference type="Pfam" id="PF01734">
    <property type="entry name" value="Patatin"/>
    <property type="match status" value="1"/>
</dbReference>
<comment type="similarity">
    <text evidence="3">Belongs to the patatin family.</text>
</comment>
<dbReference type="PROSITE" id="PS51635">
    <property type="entry name" value="PNPLA"/>
    <property type="match status" value="1"/>
</dbReference>
<dbReference type="PANTHER" id="PTHR12406:SF7">
    <property type="entry name" value="PATATIN-LIKE PHOSPHOLIPASE DOMAIN-CONTAINING PROTEIN 4"/>
    <property type="match status" value="1"/>
</dbReference>
<dbReference type="InterPro" id="IPR033562">
    <property type="entry name" value="PLPL"/>
</dbReference>
<feature type="region of interest" description="Disordered" evidence="4">
    <location>
        <begin position="52"/>
        <end position="119"/>
    </location>
</feature>
<dbReference type="SUPFAM" id="SSF52151">
    <property type="entry name" value="FabD/lysophospholipase-like"/>
    <property type="match status" value="1"/>
</dbReference>
<dbReference type="RefSeq" id="XP_002947196.1">
    <property type="nucleotide sequence ID" value="XM_002947150.1"/>
</dbReference>
<evidence type="ECO:0000256" key="5">
    <source>
        <dbReference type="SAM" id="Phobius"/>
    </source>
</evidence>
<keyword evidence="8" id="KW-1185">Reference proteome</keyword>
<dbReference type="eggNOG" id="KOG3773">
    <property type="taxonomic scope" value="Eukaryota"/>
</dbReference>
<keyword evidence="5" id="KW-0812">Transmembrane</keyword>
<comment type="domain">
    <text evidence="3">The nitrogen atoms of the two glycine residues in the GGXR motif define the oxyanion hole, and stabilize the oxyanion that forms during the nucleophilic attack by the catalytic serine during substrate cleavage.</text>
</comment>
<dbReference type="KEGG" id="vcn:VOLCADRAFT_103286"/>